<gene>
    <name evidence="2" type="ORF">CX676_04480</name>
</gene>
<keyword evidence="3" id="KW-1185">Reference proteome</keyword>
<protein>
    <submittedName>
        <fullName evidence="2">Secondary thiamine-phosphate synthase</fullName>
    </submittedName>
</protein>
<dbReference type="PANTHER" id="PTHR30615">
    <property type="entry name" value="UNCHARACTERIZED PROTEIN YJBQ-RELATED"/>
    <property type="match status" value="1"/>
</dbReference>
<dbReference type="SUPFAM" id="SSF111038">
    <property type="entry name" value="YjbQ-like"/>
    <property type="match status" value="1"/>
</dbReference>
<dbReference type="NCBIfam" id="TIGR00149">
    <property type="entry name" value="TIGR00149_YjbQ"/>
    <property type="match status" value="1"/>
</dbReference>
<dbReference type="Proteomes" id="UP000234530">
    <property type="component" value="Chromosome"/>
</dbReference>
<dbReference type="AlphaFoldDB" id="A0A2H5EW35"/>
<dbReference type="PIRSF" id="PIRSF004681">
    <property type="entry name" value="UCP004681"/>
    <property type="match status" value="1"/>
</dbReference>
<accession>A0A2H5EW35</accession>
<dbReference type="Pfam" id="PF01894">
    <property type="entry name" value="YjbQ"/>
    <property type="match status" value="1"/>
</dbReference>
<evidence type="ECO:0000313" key="2">
    <source>
        <dbReference type="EMBL" id="AUH63515.1"/>
    </source>
</evidence>
<dbReference type="EMBL" id="CP025430">
    <property type="protein sequence ID" value="AUH63515.1"/>
    <property type="molecule type" value="Genomic_DNA"/>
</dbReference>
<dbReference type="RefSeq" id="WP_101751557.1">
    <property type="nucleotide sequence ID" value="NZ_CP025430.1"/>
</dbReference>
<dbReference type="Gene3D" id="2.60.120.460">
    <property type="entry name" value="YjbQ-like"/>
    <property type="match status" value="1"/>
</dbReference>
<dbReference type="PROSITE" id="PS01314">
    <property type="entry name" value="UPF0047"/>
    <property type="match status" value="1"/>
</dbReference>
<reference evidence="2 3" key="1">
    <citation type="journal article" date="2013" name="Antonie Van Leeuwenhoek">
        <title>Paracoccus zhejiangensis sp. nov., isolated from activated sludge in wastewater-treatment system.</title>
        <authorList>
            <person name="Wu Z.G."/>
            <person name="Zhang D.F."/>
            <person name="Liu Y.L."/>
            <person name="Wang F."/>
            <person name="Jiang X."/>
            <person name="Li C."/>
            <person name="Li S.P."/>
            <person name="Hong Q."/>
            <person name="Li W.J."/>
        </authorList>
    </citation>
    <scope>NUCLEOTIDE SEQUENCE [LARGE SCALE GENOMIC DNA]</scope>
    <source>
        <strain evidence="2 3">J6</strain>
    </source>
</reference>
<dbReference type="OrthoDB" id="9801725at2"/>
<organism evidence="2 3">
    <name type="scientific">Paracoccus zhejiangensis</name>
    <dbReference type="NCBI Taxonomy" id="1077935"/>
    <lineage>
        <taxon>Bacteria</taxon>
        <taxon>Pseudomonadati</taxon>
        <taxon>Pseudomonadota</taxon>
        <taxon>Alphaproteobacteria</taxon>
        <taxon>Rhodobacterales</taxon>
        <taxon>Paracoccaceae</taxon>
        <taxon>Paracoccus</taxon>
    </lineage>
</organism>
<dbReference type="InterPro" id="IPR035917">
    <property type="entry name" value="YjbQ-like_sf"/>
</dbReference>
<evidence type="ECO:0000313" key="3">
    <source>
        <dbReference type="Proteomes" id="UP000234530"/>
    </source>
</evidence>
<proteinExistence type="inferred from homology"/>
<dbReference type="InterPro" id="IPR001602">
    <property type="entry name" value="UPF0047_YjbQ-like"/>
</dbReference>
<dbReference type="PANTHER" id="PTHR30615:SF8">
    <property type="entry name" value="UPF0047 PROTEIN C4A8.02C"/>
    <property type="match status" value="1"/>
</dbReference>
<sequence length="143" mass="15821">MNTTFTLRTHGPACHDFTRQVANWLAEIEAGEGLLTLMVRHTSASLLIQENADPDVQVDLLGWLDRIAPPGDHPSMGWMRHTLEGPDDMPAHLKAAVLPVSLQIPVVRGRMRLGTWQGIYLVEHRTAPQTREVAALFLPMTGA</sequence>
<dbReference type="KEGG" id="pzh:CX676_04480"/>
<name>A0A2H5EW35_9RHOB</name>
<evidence type="ECO:0000256" key="1">
    <source>
        <dbReference type="ARBA" id="ARBA00005534"/>
    </source>
</evidence>
<comment type="similarity">
    <text evidence="1">Belongs to the UPF0047 family.</text>
</comment>